<dbReference type="PANTHER" id="PTHR33705:SF2">
    <property type="entry name" value="PHOSPHOCARRIER PROTEIN NPR"/>
    <property type="match status" value="1"/>
</dbReference>
<dbReference type="GO" id="GO:0009401">
    <property type="term" value="P:phosphoenolpyruvate-dependent sugar phosphotransferase system"/>
    <property type="evidence" value="ECO:0007669"/>
    <property type="project" value="UniProtKB-KW"/>
</dbReference>
<protein>
    <submittedName>
        <fullName evidence="5">Phosphocarrier protein</fullName>
    </submittedName>
</protein>
<dbReference type="GeneID" id="35804595"/>
<gene>
    <name evidence="5" type="ORF">M972_11339</name>
</gene>
<dbReference type="CDD" id="cd00367">
    <property type="entry name" value="PTS-HPr_like"/>
    <property type="match status" value="1"/>
</dbReference>
<dbReference type="PANTHER" id="PTHR33705">
    <property type="entry name" value="PHOSPHOCARRIER PROTEIN HPR"/>
    <property type="match status" value="1"/>
</dbReference>
<dbReference type="EMBL" id="PDBW01000001">
    <property type="protein sequence ID" value="PFH01601.1"/>
    <property type="molecule type" value="Genomic_DNA"/>
</dbReference>
<sequence>MVKKEITINNISGWEAKLAAMFIQKASNYKSTVWIEKGERKANAKSLLGVLSLGIEKGSKIVLTAEGEDEVEALNELENYLESGLGESV</sequence>
<accession>A0AB36TDI9</accession>
<dbReference type="PROSITE" id="PS00589">
    <property type="entry name" value="PTS_HPR_SER"/>
    <property type="match status" value="1"/>
</dbReference>
<evidence type="ECO:0000313" key="5">
    <source>
        <dbReference type="EMBL" id="PFH01601.1"/>
    </source>
</evidence>
<comment type="caution">
    <text evidence="5">The sequence shown here is derived from an EMBL/GenBank/DDBJ whole genome shotgun (WGS) entry which is preliminary data.</text>
</comment>
<dbReference type="InterPro" id="IPR035895">
    <property type="entry name" value="HPr-like_sf"/>
</dbReference>
<evidence type="ECO:0000256" key="3">
    <source>
        <dbReference type="ARBA" id="ARBA00022683"/>
    </source>
</evidence>
<dbReference type="InterPro" id="IPR002114">
    <property type="entry name" value="PTS_HPr_Ser_P_site"/>
</dbReference>
<name>A0AB36TDI9_ACETH</name>
<keyword evidence="3" id="KW-0598">Phosphotransferase system</keyword>
<feature type="domain" description="HPr" evidence="4">
    <location>
        <begin position="1"/>
        <end position="88"/>
    </location>
</feature>
<dbReference type="Gene3D" id="3.30.1340.10">
    <property type="entry name" value="HPr-like"/>
    <property type="match status" value="1"/>
</dbReference>
<dbReference type="PRINTS" id="PR00107">
    <property type="entry name" value="PHOSPHOCPHPR"/>
</dbReference>
<evidence type="ECO:0000256" key="1">
    <source>
        <dbReference type="ARBA" id="ARBA00004496"/>
    </source>
</evidence>
<dbReference type="AlphaFoldDB" id="A0AB36TDI9"/>
<dbReference type="InterPro" id="IPR050399">
    <property type="entry name" value="HPr"/>
</dbReference>
<reference evidence="5 6" key="1">
    <citation type="submission" date="2017-09" db="EMBL/GenBank/DDBJ databases">
        <title>Evaluation of Pacific Biosciences Sequencing Technology to Finishing C. thermocellum Genome Sequences.</title>
        <authorList>
            <person name="Brown S."/>
        </authorList>
    </citation>
    <scope>NUCLEOTIDE SEQUENCE [LARGE SCALE GENOMIC DNA]</scope>
    <source>
        <strain evidence="5 6">AD2</strain>
    </source>
</reference>
<dbReference type="InterPro" id="IPR000032">
    <property type="entry name" value="HPr-like"/>
</dbReference>
<dbReference type="Pfam" id="PF00381">
    <property type="entry name" value="PTS-HPr"/>
    <property type="match status" value="1"/>
</dbReference>
<proteinExistence type="predicted"/>
<evidence type="ECO:0000256" key="2">
    <source>
        <dbReference type="ARBA" id="ARBA00022490"/>
    </source>
</evidence>
<keyword evidence="2" id="KW-0963">Cytoplasm</keyword>
<dbReference type="PROSITE" id="PS51350">
    <property type="entry name" value="PTS_HPR_DOM"/>
    <property type="match status" value="1"/>
</dbReference>
<dbReference type="NCBIfam" id="TIGR01003">
    <property type="entry name" value="PTS_HPr_family"/>
    <property type="match status" value="1"/>
</dbReference>
<dbReference type="SUPFAM" id="SSF55594">
    <property type="entry name" value="HPr-like"/>
    <property type="match status" value="1"/>
</dbReference>
<evidence type="ECO:0000313" key="6">
    <source>
        <dbReference type="Proteomes" id="UP000223596"/>
    </source>
</evidence>
<comment type="subcellular location">
    <subcellularLocation>
        <location evidence="1">Cytoplasm</location>
    </subcellularLocation>
</comment>
<dbReference type="RefSeq" id="WP_003514315.1">
    <property type="nucleotide sequence ID" value="NZ_CP013828.1"/>
</dbReference>
<dbReference type="GO" id="GO:0005737">
    <property type="term" value="C:cytoplasm"/>
    <property type="evidence" value="ECO:0007669"/>
    <property type="project" value="UniProtKB-SubCell"/>
</dbReference>
<organism evidence="5 6">
    <name type="scientific">Acetivibrio thermocellus AD2</name>
    <dbReference type="NCBI Taxonomy" id="1138384"/>
    <lineage>
        <taxon>Bacteria</taxon>
        <taxon>Bacillati</taxon>
        <taxon>Bacillota</taxon>
        <taxon>Clostridia</taxon>
        <taxon>Eubacteriales</taxon>
        <taxon>Oscillospiraceae</taxon>
        <taxon>Acetivibrio</taxon>
    </lineage>
</organism>
<evidence type="ECO:0000259" key="4">
    <source>
        <dbReference type="PROSITE" id="PS51350"/>
    </source>
</evidence>
<dbReference type="Proteomes" id="UP000223596">
    <property type="component" value="Unassembled WGS sequence"/>
</dbReference>